<comment type="caution">
    <text evidence="2">The sequence shown here is derived from an EMBL/GenBank/DDBJ whole genome shotgun (WGS) entry which is preliminary data.</text>
</comment>
<dbReference type="OrthoDB" id="9995434at2759"/>
<dbReference type="AlphaFoldDB" id="A0A8H4PGS8"/>
<dbReference type="InterPro" id="IPR036005">
    <property type="entry name" value="Creatinase/aminopeptidase-like"/>
</dbReference>
<dbReference type="InterPro" id="IPR000994">
    <property type="entry name" value="Pept_M24"/>
</dbReference>
<reference evidence="2 3" key="1">
    <citation type="submission" date="2020-01" db="EMBL/GenBank/DDBJ databases">
        <title>Identification and distribution of gene clusters putatively required for synthesis of sphingolipid metabolism inhibitors in phylogenetically diverse species of the filamentous fungus Fusarium.</title>
        <authorList>
            <person name="Kim H.-S."/>
            <person name="Busman M."/>
            <person name="Brown D.W."/>
            <person name="Divon H."/>
            <person name="Uhlig S."/>
            <person name="Proctor R.H."/>
        </authorList>
    </citation>
    <scope>NUCLEOTIDE SEQUENCE [LARGE SCALE GENOMIC DNA]</scope>
    <source>
        <strain evidence="2 3">NRRL 20459</strain>
    </source>
</reference>
<gene>
    <name evidence="2" type="ORF">FALBO_837</name>
</gene>
<organism evidence="2 3">
    <name type="scientific">Fusarium albosuccineum</name>
    <dbReference type="NCBI Taxonomy" id="1237068"/>
    <lineage>
        <taxon>Eukaryota</taxon>
        <taxon>Fungi</taxon>
        <taxon>Dikarya</taxon>
        <taxon>Ascomycota</taxon>
        <taxon>Pezizomycotina</taxon>
        <taxon>Sordariomycetes</taxon>
        <taxon>Hypocreomycetidae</taxon>
        <taxon>Hypocreales</taxon>
        <taxon>Nectriaceae</taxon>
        <taxon>Fusarium</taxon>
        <taxon>Fusarium decemcellulare species complex</taxon>
    </lineage>
</organism>
<dbReference type="Gene3D" id="3.40.350.10">
    <property type="entry name" value="Creatinase/prolidase N-terminal domain"/>
    <property type="match status" value="1"/>
</dbReference>
<feature type="domain" description="Peptidase M24" evidence="1">
    <location>
        <begin position="193"/>
        <end position="399"/>
    </location>
</feature>
<dbReference type="EMBL" id="JAADYS010000100">
    <property type="protein sequence ID" value="KAF4472238.1"/>
    <property type="molecule type" value="Genomic_DNA"/>
</dbReference>
<dbReference type="PANTHER" id="PTHR46112">
    <property type="entry name" value="AMINOPEPTIDASE"/>
    <property type="match status" value="1"/>
</dbReference>
<protein>
    <submittedName>
        <fullName evidence="2">Peptidase yqhT</fullName>
    </submittedName>
</protein>
<accession>A0A8H4PGS8</accession>
<dbReference type="CDD" id="cd01066">
    <property type="entry name" value="APP_MetAP"/>
    <property type="match status" value="1"/>
</dbReference>
<sequence length="416" mass="46731">MANFDWHAERTDLSGIALLDRAPESEGIDLKAVRLYRQGQVRKEMVKYGVDAVILSDPVNIRWSHQVFSMRNAPSRYLLLTANRSILFEFTGCLHLADGYETVDEVRPSKTASFVAAGPNIEEREKTWAAEMAELITQVVGKPTSDITVGLERLNANTAIALKDSGLRIADAQRPVEMARAIKSPEELKCVIASLRATEVAVGKLREAVRPGLTENELWSVLHKSVIEQNGDYCETRLLSAGQRTNPWFQETASYRIRENELVALDTDVIGCHGYFSDFSRTFHSGPDPPTEEQKKLYRVAYEQVNHNMNILKPGMTFRDYADQAWDIPDKYYANRYYLSAHGCGLTGEYPYLYHRGDFPDAGYDGVIQPGMVICVESYIGEEGGTQGVKLEQQVLITDTGIEVLSEFPFEESLLK</sequence>
<dbReference type="InterPro" id="IPR029149">
    <property type="entry name" value="Creatin/AminoP/Spt16_N"/>
</dbReference>
<dbReference type="Gene3D" id="3.90.230.10">
    <property type="entry name" value="Creatinase/methionine aminopeptidase superfamily"/>
    <property type="match status" value="1"/>
</dbReference>
<evidence type="ECO:0000313" key="3">
    <source>
        <dbReference type="Proteomes" id="UP000554235"/>
    </source>
</evidence>
<dbReference type="InterPro" id="IPR050659">
    <property type="entry name" value="Peptidase_M24B"/>
</dbReference>
<keyword evidence="3" id="KW-1185">Reference proteome</keyword>
<dbReference type="Pfam" id="PF00557">
    <property type="entry name" value="Peptidase_M24"/>
    <property type="match status" value="1"/>
</dbReference>
<evidence type="ECO:0000259" key="1">
    <source>
        <dbReference type="Pfam" id="PF00557"/>
    </source>
</evidence>
<dbReference type="Proteomes" id="UP000554235">
    <property type="component" value="Unassembled WGS sequence"/>
</dbReference>
<dbReference type="PANTHER" id="PTHR46112:SF2">
    <property type="entry name" value="XAA-PRO AMINOPEPTIDASE P-RELATED"/>
    <property type="match status" value="1"/>
</dbReference>
<name>A0A8H4PGS8_9HYPO</name>
<evidence type="ECO:0000313" key="2">
    <source>
        <dbReference type="EMBL" id="KAF4472238.1"/>
    </source>
</evidence>
<dbReference type="SUPFAM" id="SSF55920">
    <property type="entry name" value="Creatinase/aminopeptidase"/>
    <property type="match status" value="1"/>
</dbReference>
<proteinExistence type="predicted"/>
<dbReference type="SUPFAM" id="SSF53092">
    <property type="entry name" value="Creatinase/prolidase N-terminal domain"/>
    <property type="match status" value="1"/>
</dbReference>